<dbReference type="RefSeq" id="WP_136401214.1">
    <property type="nucleotide sequence ID" value="NZ_SSNZ01000001.1"/>
</dbReference>
<gene>
    <name evidence="2" type="ORF">E6C50_00310</name>
</gene>
<evidence type="ECO:0000313" key="3">
    <source>
        <dbReference type="Proteomes" id="UP000307507"/>
    </source>
</evidence>
<dbReference type="InterPro" id="IPR037523">
    <property type="entry name" value="VOC_core"/>
</dbReference>
<dbReference type="InterPro" id="IPR029068">
    <property type="entry name" value="Glyas_Bleomycin-R_OHBP_Dase"/>
</dbReference>
<dbReference type="Gene3D" id="3.10.180.10">
    <property type="entry name" value="2,3-Dihydroxybiphenyl 1,2-Dioxygenase, domain 1"/>
    <property type="match status" value="1"/>
</dbReference>
<dbReference type="OrthoDB" id="9794917at2"/>
<dbReference type="Proteomes" id="UP000307507">
    <property type="component" value="Unassembled WGS sequence"/>
</dbReference>
<sequence length="130" mass="15061">MKVSLGRVILLVEDYDKAFDFYRKNFFCRKLYDETMPDGQRYVHIGFSDNTTVGLWLLKADDATQSERIGHQTGGQPTIVIYTDNCEDLYHYVKTNTVEIIEGLTVTPESKFFHCKDLYGNRLTVVEVLH</sequence>
<dbReference type="Pfam" id="PF00903">
    <property type="entry name" value="Glyoxalase"/>
    <property type="match status" value="1"/>
</dbReference>
<proteinExistence type="predicted"/>
<protein>
    <submittedName>
        <fullName evidence="2">Bleomycin resistance protein</fullName>
    </submittedName>
</protein>
<feature type="domain" description="VOC" evidence="1">
    <location>
        <begin position="4"/>
        <end position="128"/>
    </location>
</feature>
<dbReference type="InterPro" id="IPR004360">
    <property type="entry name" value="Glyas_Fos-R_dOase_dom"/>
</dbReference>
<dbReference type="PANTHER" id="PTHR36437">
    <property type="entry name" value="GLYOXALASE/BLEOMYCIN RESISTANCE PROTEIN/DIOXYGENASE"/>
    <property type="match status" value="1"/>
</dbReference>
<dbReference type="EMBL" id="SSNZ01000001">
    <property type="protein sequence ID" value="THF52689.1"/>
    <property type="molecule type" value="Genomic_DNA"/>
</dbReference>
<organism evidence="2 3">
    <name type="scientific">Flavobacterium supellecticarium</name>
    <dbReference type="NCBI Taxonomy" id="2565924"/>
    <lineage>
        <taxon>Bacteria</taxon>
        <taxon>Pseudomonadati</taxon>
        <taxon>Bacteroidota</taxon>
        <taxon>Flavobacteriia</taxon>
        <taxon>Flavobacteriales</taxon>
        <taxon>Flavobacteriaceae</taxon>
        <taxon>Flavobacterium</taxon>
    </lineage>
</organism>
<evidence type="ECO:0000313" key="2">
    <source>
        <dbReference type="EMBL" id="THF52689.1"/>
    </source>
</evidence>
<evidence type="ECO:0000259" key="1">
    <source>
        <dbReference type="PROSITE" id="PS51819"/>
    </source>
</evidence>
<keyword evidence="3" id="KW-1185">Reference proteome</keyword>
<dbReference type="PANTHER" id="PTHR36437:SF2">
    <property type="entry name" value="GLYOXALASE_BLEOMYCIN RESISTANCE PROTEIN_DIOXYGENASE"/>
    <property type="match status" value="1"/>
</dbReference>
<dbReference type="PROSITE" id="PS51819">
    <property type="entry name" value="VOC"/>
    <property type="match status" value="1"/>
</dbReference>
<dbReference type="SUPFAM" id="SSF54593">
    <property type="entry name" value="Glyoxalase/Bleomycin resistance protein/Dihydroxybiphenyl dioxygenase"/>
    <property type="match status" value="1"/>
</dbReference>
<reference evidence="2 3" key="1">
    <citation type="submission" date="2019-04" db="EMBL/GenBank/DDBJ databases">
        <title>Flavobacterium sp. nov. isolated from construction timber.</title>
        <authorList>
            <person name="Lin S.-Y."/>
            <person name="Chang C.-T."/>
            <person name="Young C.-C."/>
        </authorList>
    </citation>
    <scope>NUCLEOTIDE SEQUENCE [LARGE SCALE GENOMIC DNA]</scope>
    <source>
        <strain evidence="2 3">CC-CTC003</strain>
    </source>
</reference>
<accession>A0A4S4A2S1</accession>
<comment type="caution">
    <text evidence="2">The sequence shown here is derived from an EMBL/GenBank/DDBJ whole genome shotgun (WGS) entry which is preliminary data.</text>
</comment>
<dbReference type="AlphaFoldDB" id="A0A4S4A2S1"/>
<name>A0A4S4A2S1_9FLAO</name>